<sequence>MAEKSLVTKTTKTATKLMTGVVALALAGGLLSGCEAKPGVAAYGDGWVVTESQLGTVTKELAEAGINLNDTAEMQTARIYALRYLRTLHEGGQDLLSQCPQLDEIKTDLFKVNPAKMSPETHDVMQLLLCATATDPAVAHELGVQTVNPQLAAQIEKAYKSGFDLKNAKLSNRMNQTIQIIQQRATQMQMMGQGQQ</sequence>
<dbReference type="RefSeq" id="WP_013188764.1">
    <property type="nucleotide sequence ID" value="NZ_CP068112.1"/>
</dbReference>
<dbReference type="GeneID" id="55564610"/>
<dbReference type="AlphaFoldDB" id="A0A2X2Y6I8"/>
<proteinExistence type="predicted"/>
<evidence type="ECO:0000313" key="2">
    <source>
        <dbReference type="Proteomes" id="UP000250245"/>
    </source>
</evidence>
<accession>A0A2X2Y6I8</accession>
<evidence type="ECO:0000313" key="1">
    <source>
        <dbReference type="EMBL" id="SQB63462.1"/>
    </source>
</evidence>
<dbReference type="PROSITE" id="PS51257">
    <property type="entry name" value="PROKAR_LIPOPROTEIN"/>
    <property type="match status" value="1"/>
</dbReference>
<dbReference type="Proteomes" id="UP000250245">
    <property type="component" value="Unassembled WGS sequence"/>
</dbReference>
<protein>
    <recommendedName>
        <fullName evidence="3">Lipoprotein</fullName>
    </recommendedName>
</protein>
<reference evidence="1 2" key="1">
    <citation type="submission" date="2018-06" db="EMBL/GenBank/DDBJ databases">
        <authorList>
            <consortium name="Pathogen Informatics"/>
            <person name="Doyle S."/>
        </authorList>
    </citation>
    <scope>NUCLEOTIDE SEQUENCE [LARGE SCALE GENOMIC DNA]</scope>
    <source>
        <strain evidence="1 2">NCTC11820</strain>
    </source>
</reference>
<gene>
    <name evidence="1" type="ORF">NCTC11820_00239</name>
</gene>
<evidence type="ECO:0008006" key="3">
    <source>
        <dbReference type="Google" id="ProtNLM"/>
    </source>
</evidence>
<organism evidence="1 2">
    <name type="scientific">Mobiluncus curtisii</name>
    <dbReference type="NCBI Taxonomy" id="2051"/>
    <lineage>
        <taxon>Bacteria</taxon>
        <taxon>Bacillati</taxon>
        <taxon>Actinomycetota</taxon>
        <taxon>Actinomycetes</taxon>
        <taxon>Actinomycetales</taxon>
        <taxon>Actinomycetaceae</taxon>
        <taxon>Mobiluncus</taxon>
    </lineage>
</organism>
<dbReference type="EMBL" id="UASJ01000001">
    <property type="protein sequence ID" value="SQB63462.1"/>
    <property type="molecule type" value="Genomic_DNA"/>
</dbReference>
<name>A0A2X2Y6I8_9ACTO</name>